<dbReference type="SUPFAM" id="SSF53098">
    <property type="entry name" value="Ribonuclease H-like"/>
    <property type="match status" value="1"/>
</dbReference>
<dbReference type="SMART" id="SM00950">
    <property type="entry name" value="Piwi"/>
    <property type="match status" value="1"/>
</dbReference>
<evidence type="ECO:0000313" key="2">
    <source>
        <dbReference type="EMBL" id="CAI3991708.1"/>
    </source>
</evidence>
<keyword evidence="4" id="KW-1185">Reference proteome</keyword>
<evidence type="ECO:0000313" key="4">
    <source>
        <dbReference type="Proteomes" id="UP001152797"/>
    </source>
</evidence>
<dbReference type="InterPro" id="IPR012337">
    <property type="entry name" value="RNaseH-like_sf"/>
</dbReference>
<sequence length="558" mass="62557">MYQREAKQYAKITYLKYIEAFYSIPPKFSNQPLLEAFPEKETEKVFLLPELCVQTGITEEIRKEKNTMSEALKSIKAAPQERLNAIIAGATDMQKDTLPSSTAVKAWGCSLNTEPVEVNGRVLEPLQVAFQEKKVYPVEDGNFTKLLRNGLQCAVKLDDWILMYPASDESVLDIWLRSLRDIAQVAFGMQLVEPRRIKLEHQLDELDEALQTEVKPSTQLVLMLIPNKDSPKVYQRFKRKLIADLPCISQVVKSDTIRKRQSIAAVLSKVVLQINAKFSGPLWNITVSKDLEKDIVAESLNTTELGAKTPFSIVGLDVYRNNMGERTLAMTATIDRSYSQYFSMSATLDKEEWQSSLLQNIQNLFRHALLCFAGGENQGILPDKIVVYRASVSSEDMDLVSAEIQAMQEVLDVLVTRTFGRQPEDRPKITFIAIARRGNMRIFAHDDEKGAAKNPETGTVVDDPVLCASGIPSFYLISQAISKGSAIPSFYSVLLNENSFNMDVIQNLTYRLCLMFYNSAGAVRVPAPVLYATKLAKMIGSVVQKAPHAALQKSLFYL</sequence>
<reference evidence="2" key="1">
    <citation type="submission" date="2022-10" db="EMBL/GenBank/DDBJ databases">
        <authorList>
            <person name="Chen Y."/>
            <person name="Dougan E. K."/>
            <person name="Chan C."/>
            <person name="Rhodes N."/>
            <person name="Thang M."/>
        </authorList>
    </citation>
    <scope>NUCLEOTIDE SEQUENCE</scope>
</reference>
<dbReference type="Proteomes" id="UP001152797">
    <property type="component" value="Unassembled WGS sequence"/>
</dbReference>
<accession>A0A9P1CIQ1</accession>
<evidence type="ECO:0000259" key="1">
    <source>
        <dbReference type="PROSITE" id="PS50822"/>
    </source>
</evidence>
<proteinExistence type="predicted"/>
<organism evidence="2">
    <name type="scientific">Cladocopium goreaui</name>
    <dbReference type="NCBI Taxonomy" id="2562237"/>
    <lineage>
        <taxon>Eukaryota</taxon>
        <taxon>Sar</taxon>
        <taxon>Alveolata</taxon>
        <taxon>Dinophyceae</taxon>
        <taxon>Suessiales</taxon>
        <taxon>Symbiodiniaceae</taxon>
        <taxon>Cladocopium</taxon>
    </lineage>
</organism>
<dbReference type="EMBL" id="CAMXCT010001624">
    <property type="protein sequence ID" value="CAI3991708.1"/>
    <property type="molecule type" value="Genomic_DNA"/>
</dbReference>
<dbReference type="SUPFAM" id="SSF101690">
    <property type="entry name" value="PAZ domain"/>
    <property type="match status" value="1"/>
</dbReference>
<comment type="caution">
    <text evidence="2">The sequence shown here is derived from an EMBL/GenBank/DDBJ whole genome shotgun (WGS) entry which is preliminary data.</text>
</comment>
<dbReference type="InterPro" id="IPR036085">
    <property type="entry name" value="PAZ_dom_sf"/>
</dbReference>
<dbReference type="EMBL" id="CAMXCT030001624">
    <property type="protein sequence ID" value="CAL4779020.1"/>
    <property type="molecule type" value="Genomic_DNA"/>
</dbReference>
<dbReference type="OrthoDB" id="445936at2759"/>
<dbReference type="Gene3D" id="2.170.260.10">
    <property type="entry name" value="paz domain"/>
    <property type="match status" value="1"/>
</dbReference>
<dbReference type="Gene3D" id="3.30.420.10">
    <property type="entry name" value="Ribonuclease H-like superfamily/Ribonuclease H"/>
    <property type="match status" value="1"/>
</dbReference>
<dbReference type="GO" id="GO:0003676">
    <property type="term" value="F:nucleic acid binding"/>
    <property type="evidence" value="ECO:0007669"/>
    <property type="project" value="InterPro"/>
</dbReference>
<name>A0A9P1CIQ1_9DINO</name>
<dbReference type="Gene3D" id="3.40.50.2300">
    <property type="match status" value="1"/>
</dbReference>
<reference evidence="3 4" key="2">
    <citation type="submission" date="2024-05" db="EMBL/GenBank/DDBJ databases">
        <authorList>
            <person name="Chen Y."/>
            <person name="Shah S."/>
            <person name="Dougan E. K."/>
            <person name="Thang M."/>
            <person name="Chan C."/>
        </authorList>
    </citation>
    <scope>NUCLEOTIDE SEQUENCE [LARGE SCALE GENOMIC DNA]</scope>
</reference>
<dbReference type="Pfam" id="PF02171">
    <property type="entry name" value="Piwi"/>
    <property type="match status" value="1"/>
</dbReference>
<dbReference type="InterPro" id="IPR003165">
    <property type="entry name" value="Piwi"/>
</dbReference>
<feature type="domain" description="Piwi" evidence="1">
    <location>
        <begin position="220"/>
        <end position="544"/>
    </location>
</feature>
<dbReference type="InterPro" id="IPR036397">
    <property type="entry name" value="RNaseH_sf"/>
</dbReference>
<protein>
    <submittedName>
        <fullName evidence="3">Piwi domain-containing protein</fullName>
    </submittedName>
</protein>
<evidence type="ECO:0000313" key="3">
    <source>
        <dbReference type="EMBL" id="CAL4779020.1"/>
    </source>
</evidence>
<gene>
    <name evidence="2" type="ORF">C1SCF055_LOCUS18594</name>
</gene>
<dbReference type="PROSITE" id="PS50822">
    <property type="entry name" value="PIWI"/>
    <property type="match status" value="1"/>
</dbReference>
<dbReference type="PANTHER" id="PTHR22891">
    <property type="entry name" value="EUKARYOTIC TRANSLATION INITIATION FACTOR 2C"/>
    <property type="match status" value="1"/>
</dbReference>
<dbReference type="AlphaFoldDB" id="A0A9P1CIQ1"/>
<dbReference type="EMBL" id="CAMXCT020001624">
    <property type="protein sequence ID" value="CAL1145083.1"/>
    <property type="molecule type" value="Genomic_DNA"/>
</dbReference>